<organism evidence="5 6">
    <name type="scientific">Corallococcus carmarthensis</name>
    <dbReference type="NCBI Taxonomy" id="2316728"/>
    <lineage>
        <taxon>Bacteria</taxon>
        <taxon>Pseudomonadati</taxon>
        <taxon>Myxococcota</taxon>
        <taxon>Myxococcia</taxon>
        <taxon>Myxococcales</taxon>
        <taxon>Cystobacterineae</taxon>
        <taxon>Myxococcaceae</taxon>
        <taxon>Corallococcus</taxon>
    </lineage>
</organism>
<proteinExistence type="predicted"/>
<keyword evidence="6" id="KW-1185">Reference proteome</keyword>
<dbReference type="Pfam" id="PF18884">
    <property type="entry name" value="TSP3_bac"/>
    <property type="match status" value="1"/>
</dbReference>
<keyword evidence="4" id="KW-0106">Calcium</keyword>
<evidence type="ECO:0000313" key="5">
    <source>
        <dbReference type="EMBL" id="RKG97423.1"/>
    </source>
</evidence>
<dbReference type="RefSeq" id="WP_120606494.1">
    <property type="nucleotide sequence ID" value="NZ_JABFJX010000006.1"/>
</dbReference>
<dbReference type="InterPro" id="IPR059100">
    <property type="entry name" value="TSP3_bac"/>
</dbReference>
<evidence type="ECO:0000256" key="2">
    <source>
        <dbReference type="ARBA" id="ARBA00022525"/>
    </source>
</evidence>
<dbReference type="SUPFAM" id="SSF103647">
    <property type="entry name" value="TSP type-3 repeat"/>
    <property type="match status" value="1"/>
</dbReference>
<sequence>MSKLQKTLLTASVALLGLNGCGGGEGVEGPEDGLPAEAAVAQGVVAQAAPGCLASDVDTDGDGVCDKVEAQYGTNPQSTDTDGDRLSDYAELFGSGGVDLPALGANARRKDLFIEADYYANRKPTQGALNRIITAFANAPVSNPDGSTGITLHLALDQQIATADADTDLNPVWTDFDKIKAKYFAAARAPFFHYMLFANTYSGGTSSGISRGIPAHDFVVTLGGWSTPGGTELQQAGTIMHELGHNIGLRHGGTDDANYKPNYLSIMNYEYQVYGFTVSGTANVFDYSRVRVASFSEAAINEVAAFTPVAPTTEADLAKLGGLRFVNVQVAGTASANLDMNANGSIQTATYARDLNRDGSSATVFPASQHDWSVLRFDGGGTIGDSALGTSRTLDRESTFLVVPEKVEPCLTADQVTAR</sequence>
<dbReference type="InterPro" id="IPR028974">
    <property type="entry name" value="TSP_type-3_rpt"/>
</dbReference>
<keyword evidence="2" id="KW-0964">Secreted</keyword>
<evidence type="ECO:0000256" key="3">
    <source>
        <dbReference type="ARBA" id="ARBA00022729"/>
    </source>
</evidence>
<keyword evidence="3" id="KW-0732">Signal</keyword>
<dbReference type="GO" id="GO:0008237">
    <property type="term" value="F:metallopeptidase activity"/>
    <property type="evidence" value="ECO:0007669"/>
    <property type="project" value="InterPro"/>
</dbReference>
<protein>
    <recommendedName>
        <fullName evidence="7">Peptidase M11 gametolysin domain-containing protein</fullName>
    </recommendedName>
</protein>
<comment type="subcellular location">
    <subcellularLocation>
        <location evidence="1">Secreted</location>
    </subcellularLocation>
</comment>
<dbReference type="EMBL" id="RAWE01000176">
    <property type="protein sequence ID" value="RKG97423.1"/>
    <property type="molecule type" value="Genomic_DNA"/>
</dbReference>
<accession>A0A3A8K6I9</accession>
<dbReference type="Proteomes" id="UP000268313">
    <property type="component" value="Unassembled WGS sequence"/>
</dbReference>
<dbReference type="Gene3D" id="3.40.390.10">
    <property type="entry name" value="Collagenase (Catalytic Domain)"/>
    <property type="match status" value="1"/>
</dbReference>
<dbReference type="InterPro" id="IPR024079">
    <property type="entry name" value="MetalloPept_cat_dom_sf"/>
</dbReference>
<evidence type="ECO:0000313" key="6">
    <source>
        <dbReference type="Proteomes" id="UP000268313"/>
    </source>
</evidence>
<evidence type="ECO:0008006" key="7">
    <source>
        <dbReference type="Google" id="ProtNLM"/>
    </source>
</evidence>
<name>A0A3A8K6I9_9BACT</name>
<gene>
    <name evidence="5" type="ORF">D7X32_32730</name>
</gene>
<dbReference type="OrthoDB" id="223957at2"/>
<dbReference type="AlphaFoldDB" id="A0A3A8K6I9"/>
<reference evidence="6" key="1">
    <citation type="submission" date="2018-09" db="EMBL/GenBank/DDBJ databases">
        <authorList>
            <person name="Livingstone P.G."/>
            <person name="Whitworth D.E."/>
        </authorList>
    </citation>
    <scope>NUCLEOTIDE SEQUENCE [LARGE SCALE GENOMIC DNA]</scope>
    <source>
        <strain evidence="6">CA043D</strain>
    </source>
</reference>
<dbReference type="SUPFAM" id="SSF55486">
    <property type="entry name" value="Metalloproteases ('zincins'), catalytic domain"/>
    <property type="match status" value="1"/>
</dbReference>
<evidence type="ECO:0000256" key="4">
    <source>
        <dbReference type="ARBA" id="ARBA00022837"/>
    </source>
</evidence>
<comment type="caution">
    <text evidence="5">The sequence shown here is derived from an EMBL/GenBank/DDBJ whole genome shotgun (WGS) entry which is preliminary data.</text>
</comment>
<evidence type="ECO:0000256" key="1">
    <source>
        <dbReference type="ARBA" id="ARBA00004613"/>
    </source>
</evidence>
<dbReference type="GO" id="GO:0005509">
    <property type="term" value="F:calcium ion binding"/>
    <property type="evidence" value="ECO:0007669"/>
    <property type="project" value="InterPro"/>
</dbReference>